<dbReference type="AlphaFoldDB" id="A0A146KQS9"/>
<dbReference type="SUPFAM" id="SSF54928">
    <property type="entry name" value="RNA-binding domain, RBD"/>
    <property type="match status" value="1"/>
</dbReference>
<dbReference type="GO" id="GO:0071011">
    <property type="term" value="C:precatalytic spliceosome"/>
    <property type="evidence" value="ECO:0007669"/>
    <property type="project" value="TreeGrafter"/>
</dbReference>
<dbReference type="PROSITE" id="PS50102">
    <property type="entry name" value="RRM"/>
    <property type="match status" value="1"/>
</dbReference>
<dbReference type="Gene3D" id="3.30.70.330">
    <property type="match status" value="1"/>
</dbReference>
<organism evidence="4">
    <name type="scientific">Lygus hesperus</name>
    <name type="common">Western plant bug</name>
    <dbReference type="NCBI Taxonomy" id="30085"/>
    <lineage>
        <taxon>Eukaryota</taxon>
        <taxon>Metazoa</taxon>
        <taxon>Ecdysozoa</taxon>
        <taxon>Arthropoda</taxon>
        <taxon>Hexapoda</taxon>
        <taxon>Insecta</taxon>
        <taxon>Pterygota</taxon>
        <taxon>Neoptera</taxon>
        <taxon>Paraneoptera</taxon>
        <taxon>Hemiptera</taxon>
        <taxon>Heteroptera</taxon>
        <taxon>Panheteroptera</taxon>
        <taxon>Cimicomorpha</taxon>
        <taxon>Miridae</taxon>
        <taxon>Mirini</taxon>
        <taxon>Lygus</taxon>
    </lineage>
</organism>
<dbReference type="InterPro" id="IPR000504">
    <property type="entry name" value="RRM_dom"/>
</dbReference>
<dbReference type="EMBL" id="GDHC01019755">
    <property type="protein sequence ID" value="JAP98873.1"/>
    <property type="molecule type" value="Transcribed_RNA"/>
</dbReference>
<evidence type="ECO:0000256" key="2">
    <source>
        <dbReference type="PROSITE-ProRule" id="PRU00176"/>
    </source>
</evidence>
<dbReference type="PANTHER" id="PTHR45880:SF1">
    <property type="entry name" value="RNA-BINDING MOTIF PROTEIN, X-LINKED 2"/>
    <property type="match status" value="1"/>
</dbReference>
<keyword evidence="1 2" id="KW-0694">RNA-binding</keyword>
<dbReference type="GO" id="GO:0000398">
    <property type="term" value="P:mRNA splicing, via spliceosome"/>
    <property type="evidence" value="ECO:0007669"/>
    <property type="project" value="InterPro"/>
</dbReference>
<sequence length="160" mass="18780">MNTIQEIQRLNRRELELAIPESASWHSAYKDSAYIFVGNLHTDLTEGDVIVAFSQFGEIVDMYLQRDRETGKSRGFAFIAYEDQRSTVLAVDNMNGARLVGRTVRVDHAARYRKPSRVRQVDCGMKVPFQVEHYDDGNRDEDEDVYEYRRRLIWDYESYV</sequence>
<dbReference type="InterPro" id="IPR051847">
    <property type="entry name" value="RNA_proc/Spliceosome_comp"/>
</dbReference>
<protein>
    <submittedName>
        <fullName evidence="4">RNA-binding motif protein, X-linked 2</fullName>
    </submittedName>
</protein>
<name>A0A146KQS9_LYGHE</name>
<dbReference type="SMART" id="SM00360">
    <property type="entry name" value="RRM"/>
    <property type="match status" value="1"/>
</dbReference>
<dbReference type="PANTHER" id="PTHR45880">
    <property type="entry name" value="RNA-BINDING MOTIF PROTEIN, X-LINKED 2"/>
    <property type="match status" value="1"/>
</dbReference>
<dbReference type="GO" id="GO:0071013">
    <property type="term" value="C:catalytic step 2 spliceosome"/>
    <property type="evidence" value="ECO:0007669"/>
    <property type="project" value="TreeGrafter"/>
</dbReference>
<dbReference type="InterPro" id="IPR035979">
    <property type="entry name" value="RBD_domain_sf"/>
</dbReference>
<reference evidence="4" key="1">
    <citation type="journal article" date="2016" name="Gigascience">
        <title>De novo construction of an expanded transcriptome assembly for the western tarnished plant bug, Lygus hesperus.</title>
        <authorList>
            <person name="Tassone E.E."/>
            <person name="Geib S.M."/>
            <person name="Hall B."/>
            <person name="Fabrick J.A."/>
            <person name="Brent C.S."/>
            <person name="Hull J.J."/>
        </authorList>
    </citation>
    <scope>NUCLEOTIDE SEQUENCE</scope>
</reference>
<accession>A0A146KQS9</accession>
<dbReference type="Pfam" id="PF00076">
    <property type="entry name" value="RRM_1"/>
    <property type="match status" value="1"/>
</dbReference>
<evidence type="ECO:0000313" key="5">
    <source>
        <dbReference type="EMBL" id="JAQ06794.1"/>
    </source>
</evidence>
<dbReference type="InterPro" id="IPR045844">
    <property type="entry name" value="RRM_Ist3-like"/>
</dbReference>
<dbReference type="GO" id="GO:0005686">
    <property type="term" value="C:U2 snRNP"/>
    <property type="evidence" value="ECO:0007669"/>
    <property type="project" value="TreeGrafter"/>
</dbReference>
<dbReference type="InterPro" id="IPR012677">
    <property type="entry name" value="Nucleotide-bd_a/b_plait_sf"/>
</dbReference>
<proteinExistence type="predicted"/>
<dbReference type="CDD" id="cd12411">
    <property type="entry name" value="RRM_ist3_like"/>
    <property type="match status" value="1"/>
</dbReference>
<dbReference type="EMBL" id="GDHC01011835">
    <property type="protein sequence ID" value="JAQ06794.1"/>
    <property type="molecule type" value="Transcribed_RNA"/>
</dbReference>
<gene>
    <name evidence="4" type="primary">Rbmx2_0</name>
    <name evidence="5" type="synonym">Rbmx2_2</name>
    <name evidence="5" type="ORF">g.20616</name>
    <name evidence="4" type="ORF">g.20622</name>
</gene>
<evidence type="ECO:0000313" key="4">
    <source>
        <dbReference type="EMBL" id="JAP98873.1"/>
    </source>
</evidence>
<dbReference type="GO" id="GO:0003723">
    <property type="term" value="F:RNA binding"/>
    <property type="evidence" value="ECO:0007669"/>
    <property type="project" value="UniProtKB-UniRule"/>
</dbReference>
<feature type="domain" description="RRM" evidence="3">
    <location>
        <begin position="33"/>
        <end position="111"/>
    </location>
</feature>
<evidence type="ECO:0000259" key="3">
    <source>
        <dbReference type="PROSITE" id="PS50102"/>
    </source>
</evidence>
<evidence type="ECO:0000256" key="1">
    <source>
        <dbReference type="ARBA" id="ARBA00022884"/>
    </source>
</evidence>